<accession>A0A2P2KPI9</accession>
<protein>
    <submittedName>
        <fullName evidence="1">Uncharacterized protein</fullName>
    </submittedName>
</protein>
<organism evidence="1">
    <name type="scientific">Rhizophora mucronata</name>
    <name type="common">Asiatic mangrove</name>
    <dbReference type="NCBI Taxonomy" id="61149"/>
    <lineage>
        <taxon>Eukaryota</taxon>
        <taxon>Viridiplantae</taxon>
        <taxon>Streptophyta</taxon>
        <taxon>Embryophyta</taxon>
        <taxon>Tracheophyta</taxon>
        <taxon>Spermatophyta</taxon>
        <taxon>Magnoliopsida</taxon>
        <taxon>eudicotyledons</taxon>
        <taxon>Gunneridae</taxon>
        <taxon>Pentapetalae</taxon>
        <taxon>rosids</taxon>
        <taxon>fabids</taxon>
        <taxon>Malpighiales</taxon>
        <taxon>Rhizophoraceae</taxon>
        <taxon>Rhizophora</taxon>
    </lineage>
</organism>
<evidence type="ECO:0000313" key="1">
    <source>
        <dbReference type="EMBL" id="MBX07651.1"/>
    </source>
</evidence>
<dbReference type="AlphaFoldDB" id="A0A2P2KPI9"/>
<reference evidence="1" key="1">
    <citation type="submission" date="2018-02" db="EMBL/GenBank/DDBJ databases">
        <title>Rhizophora mucronata_Transcriptome.</title>
        <authorList>
            <person name="Meera S.P."/>
            <person name="Sreeshan A."/>
            <person name="Augustine A."/>
        </authorList>
    </citation>
    <scope>NUCLEOTIDE SEQUENCE</scope>
    <source>
        <tissue evidence="1">Leaf</tissue>
    </source>
</reference>
<proteinExistence type="predicted"/>
<dbReference type="EMBL" id="GGEC01027167">
    <property type="protein sequence ID" value="MBX07651.1"/>
    <property type="molecule type" value="Transcribed_RNA"/>
</dbReference>
<name>A0A2P2KPI9_RHIMU</name>
<sequence>MTTWRENKEIGMHHKFARENYIFILQDI</sequence>